<comment type="similarity">
    <text evidence="2 9">Belongs to the alanine or glycine:cation symporter (AGCS) (TC 2.A.25) family.</text>
</comment>
<evidence type="ECO:0000256" key="5">
    <source>
        <dbReference type="ARBA" id="ARBA00022692"/>
    </source>
</evidence>
<evidence type="ECO:0000256" key="4">
    <source>
        <dbReference type="ARBA" id="ARBA00022475"/>
    </source>
</evidence>
<feature type="transmembrane region" description="Helical" evidence="9">
    <location>
        <begin position="212"/>
        <end position="233"/>
    </location>
</feature>
<evidence type="ECO:0000256" key="7">
    <source>
        <dbReference type="ARBA" id="ARBA00022989"/>
    </source>
</evidence>
<feature type="transmembrane region" description="Helical" evidence="9">
    <location>
        <begin position="349"/>
        <end position="372"/>
    </location>
</feature>
<keyword evidence="11" id="KW-1185">Reference proteome</keyword>
<reference evidence="10 11" key="1">
    <citation type="submission" date="2023-03" db="EMBL/GenBank/DDBJ databases">
        <title>YIM 152171 draft genome.</title>
        <authorList>
            <person name="Yang Z."/>
        </authorList>
    </citation>
    <scope>NUCLEOTIDE SEQUENCE [LARGE SCALE GENOMIC DNA]</scope>
    <source>
        <strain evidence="10 11">YIM 152171</strain>
    </source>
</reference>
<dbReference type="GO" id="GO:0005283">
    <property type="term" value="F:amino acid:sodium symporter activity"/>
    <property type="evidence" value="ECO:0007669"/>
    <property type="project" value="InterPro"/>
</dbReference>
<feature type="transmembrane region" description="Helical" evidence="9">
    <location>
        <begin position="145"/>
        <end position="164"/>
    </location>
</feature>
<sequence>MVGEWLSALNSLVWGPPMIVAILGTGLYLQIRLQLLPLRRLATGFRMLWQGRRAGPAEEGEISPFAALMTCLAATVGTGNIAGVATAIALGGPGALFWMWCTALVGMATKYAEVVLAVNYREVDEKGEHVGGPMYAIRNGLGRRWAWLGGAFALFGGLAGFGIGNMVQANSIADALDASFGMPAWLTALLLAGGVALVILGGIRRIGRVAQALVPGMVALYLLVTLLILALHAEAVPEAITLVFTNAFTPTAATGGFAGAAVWAAVRFGVARGIFSNEAGLGTAGIAQAAGTSTSPVRAGLIGMLGTFIDTLVVCSMTGLAILVTGAWRTGESGAALTSLAFETALPGLGSHLLAAALAIFAFTTILGWSFYGEKCWEYLAGSTRFELPFRLLWVAAVPVGAVLRLDTVWLLADTLNALMALPNLLSLLLLSPVVLRLSREWFARPEAARRAA</sequence>
<name>A0AAP3UYT7_9PROT</name>
<evidence type="ECO:0000256" key="2">
    <source>
        <dbReference type="ARBA" id="ARBA00009261"/>
    </source>
</evidence>
<dbReference type="RefSeq" id="WP_327788622.1">
    <property type="nucleotide sequence ID" value="NZ_JARGEQ010000073.1"/>
</dbReference>
<dbReference type="AlphaFoldDB" id="A0AAP3UYT7"/>
<dbReference type="Proteomes" id="UP001301140">
    <property type="component" value="Unassembled WGS sequence"/>
</dbReference>
<dbReference type="GO" id="GO:0005886">
    <property type="term" value="C:plasma membrane"/>
    <property type="evidence" value="ECO:0007669"/>
    <property type="project" value="UniProtKB-SubCell"/>
</dbReference>
<evidence type="ECO:0000313" key="11">
    <source>
        <dbReference type="Proteomes" id="UP001301140"/>
    </source>
</evidence>
<evidence type="ECO:0000313" key="10">
    <source>
        <dbReference type="EMBL" id="MDF1586207.1"/>
    </source>
</evidence>
<comment type="subcellular location">
    <subcellularLocation>
        <location evidence="9">Cell inner membrane</location>
        <topology evidence="9">Multi-pass membrane protein</topology>
    </subcellularLocation>
    <subcellularLocation>
        <location evidence="1">Cell membrane</location>
        <topology evidence="1">Multi-pass membrane protein</topology>
    </subcellularLocation>
</comment>
<proteinExistence type="inferred from homology"/>
<dbReference type="EMBL" id="JARGEQ010000073">
    <property type="protein sequence ID" value="MDF1586207.1"/>
    <property type="molecule type" value="Genomic_DNA"/>
</dbReference>
<dbReference type="NCBIfam" id="TIGR00835">
    <property type="entry name" value="agcS"/>
    <property type="match status" value="1"/>
</dbReference>
<dbReference type="PRINTS" id="PR00175">
    <property type="entry name" value="NAALASMPORT"/>
</dbReference>
<keyword evidence="5 9" id="KW-0812">Transmembrane</keyword>
<protein>
    <submittedName>
        <fullName evidence="10">Sodium:alanine symporter family protein</fullName>
    </submittedName>
</protein>
<feature type="transmembrane region" description="Helical" evidence="9">
    <location>
        <begin position="12"/>
        <end position="31"/>
    </location>
</feature>
<keyword evidence="6 9" id="KW-0769">Symport</keyword>
<gene>
    <name evidence="10" type="ORF">PZ740_07395</name>
</gene>
<accession>A0AAP3UYT7</accession>
<feature type="transmembrane region" description="Helical" evidence="9">
    <location>
        <begin position="392"/>
        <end position="412"/>
    </location>
</feature>
<keyword evidence="3 9" id="KW-0813">Transport</keyword>
<feature type="transmembrane region" description="Helical" evidence="9">
    <location>
        <begin position="308"/>
        <end position="329"/>
    </location>
</feature>
<keyword evidence="4" id="KW-1003">Cell membrane</keyword>
<keyword evidence="7 9" id="KW-1133">Transmembrane helix</keyword>
<evidence type="ECO:0000256" key="3">
    <source>
        <dbReference type="ARBA" id="ARBA00022448"/>
    </source>
</evidence>
<dbReference type="PANTHER" id="PTHR30330">
    <property type="entry name" value="AGSS FAMILY TRANSPORTER, SODIUM-ALANINE"/>
    <property type="match status" value="1"/>
</dbReference>
<dbReference type="FunFam" id="1.20.1740.10:FF:000004">
    <property type="entry name" value="Sodium:alanine symporter family protein"/>
    <property type="match status" value="1"/>
</dbReference>
<evidence type="ECO:0000256" key="6">
    <source>
        <dbReference type="ARBA" id="ARBA00022847"/>
    </source>
</evidence>
<keyword evidence="9" id="KW-0997">Cell inner membrane</keyword>
<dbReference type="Gene3D" id="1.20.1740.10">
    <property type="entry name" value="Amino acid/polyamine transporter I"/>
    <property type="match status" value="1"/>
</dbReference>
<evidence type="ECO:0000256" key="1">
    <source>
        <dbReference type="ARBA" id="ARBA00004651"/>
    </source>
</evidence>
<feature type="transmembrane region" description="Helical" evidence="9">
    <location>
        <begin position="239"/>
        <end position="266"/>
    </location>
</feature>
<feature type="transmembrane region" description="Helical" evidence="9">
    <location>
        <begin position="418"/>
        <end position="436"/>
    </location>
</feature>
<comment type="caution">
    <text evidence="10">The sequence shown here is derived from an EMBL/GenBank/DDBJ whole genome shotgun (WGS) entry which is preliminary data.</text>
</comment>
<keyword evidence="8 9" id="KW-0472">Membrane</keyword>
<dbReference type="Pfam" id="PF01235">
    <property type="entry name" value="Na_Ala_symp"/>
    <property type="match status" value="1"/>
</dbReference>
<organism evidence="10 11">
    <name type="scientific">Marinimicrococcus flavescens</name>
    <dbReference type="NCBI Taxonomy" id="3031815"/>
    <lineage>
        <taxon>Bacteria</taxon>
        <taxon>Pseudomonadati</taxon>
        <taxon>Pseudomonadota</taxon>
        <taxon>Alphaproteobacteria</taxon>
        <taxon>Geminicoccales</taxon>
        <taxon>Geminicoccaceae</taxon>
        <taxon>Marinimicrococcus</taxon>
    </lineage>
</organism>
<evidence type="ECO:0000256" key="9">
    <source>
        <dbReference type="RuleBase" id="RU363064"/>
    </source>
</evidence>
<evidence type="ECO:0000256" key="8">
    <source>
        <dbReference type="ARBA" id="ARBA00023136"/>
    </source>
</evidence>
<feature type="transmembrane region" description="Helical" evidence="9">
    <location>
        <begin position="184"/>
        <end position="203"/>
    </location>
</feature>
<dbReference type="PANTHER" id="PTHR30330:SF3">
    <property type="entry name" value="TRANSCRIPTIONAL REGULATOR, LRP FAMILY"/>
    <property type="match status" value="1"/>
</dbReference>
<dbReference type="InterPro" id="IPR001463">
    <property type="entry name" value="Na/Ala_symport"/>
</dbReference>